<keyword evidence="3" id="KW-1185">Reference proteome</keyword>
<dbReference type="InterPro" id="IPR011322">
    <property type="entry name" value="N-reg_PII-like_a/b"/>
</dbReference>
<accession>A0A1M7SPD3</accession>
<dbReference type="PANTHER" id="PTHR35983">
    <property type="entry name" value="UPF0166 PROTEIN TM_0021"/>
    <property type="match status" value="1"/>
</dbReference>
<dbReference type="Gene3D" id="3.30.70.120">
    <property type="match status" value="1"/>
</dbReference>
<dbReference type="OrthoDB" id="9795599at2"/>
<dbReference type="InterPro" id="IPR003793">
    <property type="entry name" value="UPF0166"/>
</dbReference>
<organism evidence="2 3">
    <name type="scientific">Fervidobacterium gondwanense DSM 13020</name>
    <dbReference type="NCBI Taxonomy" id="1121883"/>
    <lineage>
        <taxon>Bacteria</taxon>
        <taxon>Thermotogati</taxon>
        <taxon>Thermotogota</taxon>
        <taxon>Thermotogae</taxon>
        <taxon>Thermotogales</taxon>
        <taxon>Fervidobacteriaceae</taxon>
        <taxon>Fervidobacterium</taxon>
    </lineage>
</organism>
<dbReference type="PANTHER" id="PTHR35983:SF1">
    <property type="entry name" value="UPF0166 PROTEIN TM_0021"/>
    <property type="match status" value="1"/>
</dbReference>
<comment type="similarity">
    <text evidence="1">Belongs to the UPF0166 family.</text>
</comment>
<evidence type="ECO:0000256" key="1">
    <source>
        <dbReference type="ARBA" id="ARBA00010554"/>
    </source>
</evidence>
<sequence>MKLEGHGKLLRIFIGESDKWHGEPLYHAIVKKAKEFGLAGATVIRGIESFGANSRVHTTLSEILSQDLPIIIEIVDKEEKLNEFIRMIDHMITEGLVIMMHDVEIIKYVKSQ</sequence>
<evidence type="ECO:0000313" key="2">
    <source>
        <dbReference type="EMBL" id="SHN60387.1"/>
    </source>
</evidence>
<gene>
    <name evidence="2" type="ORF">SAMN02745226_01108</name>
</gene>
<reference evidence="3" key="1">
    <citation type="submission" date="2016-12" db="EMBL/GenBank/DDBJ databases">
        <authorList>
            <person name="Varghese N."/>
            <person name="Submissions S."/>
        </authorList>
    </citation>
    <scope>NUCLEOTIDE SEQUENCE [LARGE SCALE GENOMIC DNA]</scope>
    <source>
        <strain evidence="3">DSM 13020</strain>
    </source>
</reference>
<dbReference type="InterPro" id="IPR015867">
    <property type="entry name" value="N-reg_PII/ATP_PRibTrfase_C"/>
</dbReference>
<dbReference type="STRING" id="1121883.SAMN02745226_01108"/>
<proteinExistence type="inferred from homology"/>
<evidence type="ECO:0000313" key="3">
    <source>
        <dbReference type="Proteomes" id="UP000184207"/>
    </source>
</evidence>
<name>A0A1M7SPD3_FERGO</name>
<dbReference type="Proteomes" id="UP000184207">
    <property type="component" value="Unassembled WGS sequence"/>
</dbReference>
<dbReference type="AlphaFoldDB" id="A0A1M7SPD3"/>
<protein>
    <submittedName>
        <fullName evidence="2">Uncharacterized protein</fullName>
    </submittedName>
</protein>
<dbReference type="RefSeq" id="WP_072759236.1">
    <property type="nucleotide sequence ID" value="NZ_FRDJ01000005.1"/>
</dbReference>
<dbReference type="EMBL" id="FRDJ01000005">
    <property type="protein sequence ID" value="SHN60387.1"/>
    <property type="molecule type" value="Genomic_DNA"/>
</dbReference>
<dbReference type="Pfam" id="PF02641">
    <property type="entry name" value="DUF190"/>
    <property type="match status" value="1"/>
</dbReference>
<dbReference type="SUPFAM" id="SSF54913">
    <property type="entry name" value="GlnB-like"/>
    <property type="match status" value="1"/>
</dbReference>